<keyword evidence="2" id="KW-1185">Reference proteome</keyword>
<dbReference type="AlphaFoldDB" id="A0A2J6SUY7"/>
<name>A0A2J6SUY7_9HELO</name>
<protein>
    <submittedName>
        <fullName evidence="1">Uncharacterized protein</fullName>
    </submittedName>
</protein>
<reference evidence="1 2" key="1">
    <citation type="submission" date="2016-04" db="EMBL/GenBank/DDBJ databases">
        <title>A degradative enzymes factory behind the ericoid mycorrhizal symbiosis.</title>
        <authorList>
            <consortium name="DOE Joint Genome Institute"/>
            <person name="Martino E."/>
            <person name="Morin E."/>
            <person name="Grelet G."/>
            <person name="Kuo A."/>
            <person name="Kohler A."/>
            <person name="Daghino S."/>
            <person name="Barry K."/>
            <person name="Choi C."/>
            <person name="Cichocki N."/>
            <person name="Clum A."/>
            <person name="Copeland A."/>
            <person name="Hainaut M."/>
            <person name="Haridas S."/>
            <person name="Labutti K."/>
            <person name="Lindquist E."/>
            <person name="Lipzen A."/>
            <person name="Khouja H.-R."/>
            <person name="Murat C."/>
            <person name="Ohm R."/>
            <person name="Olson A."/>
            <person name="Spatafora J."/>
            <person name="Veneault-Fourrey C."/>
            <person name="Henrissat B."/>
            <person name="Grigoriev I."/>
            <person name="Martin F."/>
            <person name="Perotto S."/>
        </authorList>
    </citation>
    <scope>NUCLEOTIDE SEQUENCE [LARGE SCALE GENOMIC DNA]</scope>
    <source>
        <strain evidence="1 2">E</strain>
    </source>
</reference>
<dbReference type="GeneID" id="36578380"/>
<dbReference type="RefSeq" id="XP_024731484.1">
    <property type="nucleotide sequence ID" value="XM_024870298.1"/>
</dbReference>
<gene>
    <name evidence="1" type="ORF">K444DRAFT_107736</name>
</gene>
<evidence type="ECO:0000313" key="1">
    <source>
        <dbReference type="EMBL" id="PMD54580.1"/>
    </source>
</evidence>
<organism evidence="1 2">
    <name type="scientific">Hyaloscypha bicolor E</name>
    <dbReference type="NCBI Taxonomy" id="1095630"/>
    <lineage>
        <taxon>Eukaryota</taxon>
        <taxon>Fungi</taxon>
        <taxon>Dikarya</taxon>
        <taxon>Ascomycota</taxon>
        <taxon>Pezizomycotina</taxon>
        <taxon>Leotiomycetes</taxon>
        <taxon>Helotiales</taxon>
        <taxon>Hyaloscyphaceae</taxon>
        <taxon>Hyaloscypha</taxon>
        <taxon>Hyaloscypha bicolor</taxon>
    </lineage>
</organism>
<proteinExistence type="predicted"/>
<accession>A0A2J6SUY7</accession>
<dbReference type="EMBL" id="KZ613859">
    <property type="protein sequence ID" value="PMD54580.1"/>
    <property type="molecule type" value="Genomic_DNA"/>
</dbReference>
<dbReference type="InParanoid" id="A0A2J6SUY7"/>
<dbReference type="Proteomes" id="UP000235371">
    <property type="component" value="Unassembled WGS sequence"/>
</dbReference>
<sequence length="127" mass="14675">MLYNSLSFSYFLCLYLELLPDWRQLRIFTCSAKRVSDLHGCYQLPCNHTRLRSFSRSLQSTCKSSTSPSRQSSGLRFRMEIWAQNLTLSICWFQLCGHSYSSKSLGPRLLSDGCDAERQNDSNKARD</sequence>
<evidence type="ECO:0000313" key="2">
    <source>
        <dbReference type="Proteomes" id="UP000235371"/>
    </source>
</evidence>